<dbReference type="RefSeq" id="WP_218321041.1">
    <property type="nucleotide sequence ID" value="NZ_JAEEGC010000061.1"/>
</dbReference>
<organism evidence="15 16">
    <name type="scientific">Clostridium thailandense</name>
    <dbReference type="NCBI Taxonomy" id="2794346"/>
    <lineage>
        <taxon>Bacteria</taxon>
        <taxon>Bacillati</taxon>
        <taxon>Bacillota</taxon>
        <taxon>Clostridia</taxon>
        <taxon>Eubacteriales</taxon>
        <taxon>Clostridiaceae</taxon>
        <taxon>Clostridium</taxon>
    </lineage>
</organism>
<dbReference type="PROSITE" id="PS50113">
    <property type="entry name" value="PAC"/>
    <property type="match status" value="1"/>
</dbReference>
<evidence type="ECO:0000256" key="5">
    <source>
        <dbReference type="ARBA" id="ARBA00022553"/>
    </source>
</evidence>
<dbReference type="SMART" id="SM00091">
    <property type="entry name" value="PAS"/>
    <property type="match status" value="3"/>
</dbReference>
<dbReference type="CDD" id="cd00082">
    <property type="entry name" value="HisKA"/>
    <property type="match status" value="1"/>
</dbReference>
<dbReference type="InterPro" id="IPR050736">
    <property type="entry name" value="Sensor_HK_Regulatory"/>
</dbReference>
<dbReference type="EMBL" id="JAEEGC010000061">
    <property type="protein sequence ID" value="MBV7273975.1"/>
    <property type="molecule type" value="Genomic_DNA"/>
</dbReference>
<dbReference type="InterPro" id="IPR005467">
    <property type="entry name" value="His_kinase_dom"/>
</dbReference>
<gene>
    <name evidence="15" type="ORF">I6U48_13790</name>
</gene>
<evidence type="ECO:0000313" key="16">
    <source>
        <dbReference type="Proteomes" id="UP000694308"/>
    </source>
</evidence>
<keyword evidence="10" id="KW-0902">Two-component regulatory system</keyword>
<dbReference type="SMART" id="SM00388">
    <property type="entry name" value="HisKA"/>
    <property type="match status" value="1"/>
</dbReference>
<proteinExistence type="predicted"/>
<dbReference type="Pfam" id="PF00512">
    <property type="entry name" value="HisKA"/>
    <property type="match status" value="1"/>
</dbReference>
<sequence>MELYNSLDDIDEQVSIVVTNDIVTEVSQSFADMTEYSINELLNKTITKIFRTLRVGPDFNTENINKQVDYFIFTKSLEVRFVYIKVVEDMGRQMYFFEEKPNSRLESKLFAINKLLSDGHVGIGIYTSPDLTLIKANQCYLDVFDEPYNRKEVAIGNTLYKLVNWNDNNTWGRDIWENIIKSGEIFYGKEIKGLTGKWKNIYNDNTIIPIIENGEVKLVISIFENVTEKVLSRKKVEEQKKIIERQKKLLELEISDTKLLQSVSMELFREDNIKILYEKIIDAAMQIMHSQYATIQIVYPGHGNSSDKLQMLAYRGFELEAVKLWEWLDVKSARTTGCETLRAGYRIIVPNVKECEFMQNTEDLDVYLKIGINSIQSTPLCSRNGRIIGVLSNHWKEAHKPSGRELRLLDVLARQAADLIEQRQAEEKLRESEEKYRALFEHMNKGFFLAEIICDESGKPIDYLHLAANAALDTAIGLKRELIVGRTRREVLLTQSPWIDIFGKVAMTGEATTFEGYSEGLKRHLLIKAFSPKLKQFACLIEDITKRKKMEEELTKQNQIINEQKEQLQAIIENMSDGLSIFDSNDKYILFNKAARQMFFPSYSYMEKPCDGFYQSENFDAEGNIIPLEHIPANRIKRGEKFTGMYMNVKLPDKILHISVSGTPIYDANNKLAMGILCSRDISKIIEYEEKLKRQNEQLQVILDNMQEALFVFDKDSKYIIINKKAKECFSTSFDKIGDSYKIAEFFDLEGKEIPLEDHPNYRVKNGEVVKDKIVVLKLDGQKFYAIISGIPIFDEKGNFLYGVISGRNITEFMKSQQTLRETQDKLLKAEREKNEALEKAMEMKDEFLSLISHEFRTPLNVINTAIQTLNFVYAEQMTDKVKEYMHTIKQNTNRQLRLVNNLLDIIRANSGRIKINKKNIDIVFLTKAITESVYQYASHKGVSVTFLSTLTKKIIGIDDEKYERIILNLLSNAIKFTSEGKSIVVKLRSLKGNICVEVKDTGIGIPPGKLEVVFERFGQVDSSLSRQAEGTGIGLSLVKRFVEALGGSISVKSKVGKGTAFTILLPNETIVEEQNEKPMIDLMSDNRLVQTTHIEFSDIYL</sequence>
<keyword evidence="16" id="KW-1185">Reference proteome</keyword>
<dbReference type="SMART" id="SM00387">
    <property type="entry name" value="HATPase_c"/>
    <property type="match status" value="1"/>
</dbReference>
<evidence type="ECO:0000256" key="10">
    <source>
        <dbReference type="ARBA" id="ARBA00023012"/>
    </source>
</evidence>
<feature type="domain" description="Histidine kinase" evidence="13">
    <location>
        <begin position="851"/>
        <end position="1070"/>
    </location>
</feature>
<keyword evidence="4" id="KW-1003">Cell membrane</keyword>
<dbReference type="Proteomes" id="UP000694308">
    <property type="component" value="Unassembled WGS sequence"/>
</dbReference>
<dbReference type="InterPro" id="IPR003018">
    <property type="entry name" value="GAF"/>
</dbReference>
<comment type="subcellular location">
    <subcellularLocation>
        <location evidence="2">Cell membrane</location>
    </subcellularLocation>
</comment>
<dbReference type="InterPro" id="IPR003661">
    <property type="entry name" value="HisK_dim/P_dom"/>
</dbReference>
<evidence type="ECO:0000256" key="2">
    <source>
        <dbReference type="ARBA" id="ARBA00004236"/>
    </source>
</evidence>
<name>A0A949TKG9_9CLOT</name>
<feature type="coiled-coil region" evidence="12">
    <location>
        <begin position="813"/>
        <end position="847"/>
    </location>
</feature>
<keyword evidence="11" id="KW-0472">Membrane</keyword>
<dbReference type="InterPro" id="IPR000700">
    <property type="entry name" value="PAS-assoc_C"/>
</dbReference>
<evidence type="ECO:0000259" key="14">
    <source>
        <dbReference type="PROSITE" id="PS50113"/>
    </source>
</evidence>
<protein>
    <recommendedName>
        <fullName evidence="3">histidine kinase</fullName>
        <ecNumber evidence="3">2.7.13.3</ecNumber>
    </recommendedName>
</protein>
<dbReference type="AlphaFoldDB" id="A0A949TKG9"/>
<evidence type="ECO:0000256" key="3">
    <source>
        <dbReference type="ARBA" id="ARBA00012438"/>
    </source>
</evidence>
<dbReference type="PROSITE" id="PS50109">
    <property type="entry name" value="HIS_KIN"/>
    <property type="match status" value="1"/>
</dbReference>
<comment type="catalytic activity">
    <reaction evidence="1">
        <text>ATP + protein L-histidine = ADP + protein N-phospho-L-histidine.</text>
        <dbReference type="EC" id="2.7.13.3"/>
    </reaction>
</comment>
<evidence type="ECO:0000256" key="11">
    <source>
        <dbReference type="ARBA" id="ARBA00023136"/>
    </source>
</evidence>
<dbReference type="EC" id="2.7.13.3" evidence="3"/>
<feature type="domain" description="PAC" evidence="14">
    <location>
        <begin position="770"/>
        <end position="822"/>
    </location>
</feature>
<dbReference type="InterPro" id="IPR000014">
    <property type="entry name" value="PAS"/>
</dbReference>
<comment type="caution">
    <text evidence="15">The sequence shown here is derived from an EMBL/GenBank/DDBJ whole genome shotgun (WGS) entry which is preliminary data.</text>
</comment>
<reference evidence="15" key="1">
    <citation type="submission" date="2020-12" db="EMBL/GenBank/DDBJ databases">
        <title>Clostridium thailandense sp. nov., a novel acetogenic bacterium isolated from peat land soil in Thailand.</title>
        <authorList>
            <person name="Chaikitkaew S."/>
            <person name="Birkeland N.K."/>
        </authorList>
    </citation>
    <scope>NUCLEOTIDE SEQUENCE</scope>
    <source>
        <strain evidence="15">PL3</strain>
    </source>
</reference>
<evidence type="ECO:0000313" key="15">
    <source>
        <dbReference type="EMBL" id="MBV7273975.1"/>
    </source>
</evidence>
<evidence type="ECO:0000259" key="13">
    <source>
        <dbReference type="PROSITE" id="PS50109"/>
    </source>
</evidence>
<dbReference type="GO" id="GO:0005886">
    <property type="term" value="C:plasma membrane"/>
    <property type="evidence" value="ECO:0007669"/>
    <property type="project" value="UniProtKB-SubCell"/>
</dbReference>
<keyword evidence="6" id="KW-0808">Transferase</keyword>
<dbReference type="Pfam" id="PF13426">
    <property type="entry name" value="PAS_9"/>
    <property type="match status" value="3"/>
</dbReference>
<dbReference type="Pfam" id="PF13185">
    <property type="entry name" value="GAF_2"/>
    <property type="match status" value="1"/>
</dbReference>
<dbReference type="NCBIfam" id="TIGR00229">
    <property type="entry name" value="sensory_box"/>
    <property type="match status" value="2"/>
</dbReference>
<feature type="coiled-coil region" evidence="12">
    <location>
        <begin position="547"/>
        <end position="574"/>
    </location>
</feature>
<dbReference type="Pfam" id="PF13188">
    <property type="entry name" value="PAS_8"/>
    <property type="match status" value="1"/>
</dbReference>
<keyword evidence="5" id="KW-0597">Phosphoprotein</keyword>
<keyword evidence="8" id="KW-0418">Kinase</keyword>
<dbReference type="Pfam" id="PF02518">
    <property type="entry name" value="HATPase_c"/>
    <property type="match status" value="1"/>
</dbReference>
<dbReference type="PANTHER" id="PTHR43711:SF26">
    <property type="entry name" value="SENSOR HISTIDINE KINASE RCSC"/>
    <property type="match status" value="1"/>
</dbReference>
<dbReference type="FunFam" id="3.30.565.10:FF:000023">
    <property type="entry name" value="PAS domain-containing sensor histidine kinase"/>
    <property type="match status" value="1"/>
</dbReference>
<evidence type="ECO:0000256" key="4">
    <source>
        <dbReference type="ARBA" id="ARBA00022475"/>
    </source>
</evidence>
<evidence type="ECO:0000256" key="1">
    <source>
        <dbReference type="ARBA" id="ARBA00000085"/>
    </source>
</evidence>
<feature type="coiled-coil region" evidence="12">
    <location>
        <begin position="409"/>
        <end position="442"/>
    </location>
</feature>
<evidence type="ECO:0000256" key="7">
    <source>
        <dbReference type="ARBA" id="ARBA00022741"/>
    </source>
</evidence>
<evidence type="ECO:0000256" key="12">
    <source>
        <dbReference type="SAM" id="Coils"/>
    </source>
</evidence>
<keyword evidence="12" id="KW-0175">Coiled coil</keyword>
<keyword evidence="7" id="KW-0547">Nucleotide-binding</keyword>
<dbReference type="GO" id="GO:0000155">
    <property type="term" value="F:phosphorelay sensor kinase activity"/>
    <property type="evidence" value="ECO:0007669"/>
    <property type="project" value="InterPro"/>
</dbReference>
<dbReference type="CDD" id="cd16922">
    <property type="entry name" value="HATPase_EvgS-ArcB-TorS-like"/>
    <property type="match status" value="1"/>
</dbReference>
<evidence type="ECO:0000256" key="9">
    <source>
        <dbReference type="ARBA" id="ARBA00022840"/>
    </source>
</evidence>
<dbReference type="GO" id="GO:0005524">
    <property type="term" value="F:ATP binding"/>
    <property type="evidence" value="ECO:0007669"/>
    <property type="project" value="UniProtKB-KW"/>
</dbReference>
<evidence type="ECO:0000256" key="6">
    <source>
        <dbReference type="ARBA" id="ARBA00022679"/>
    </source>
</evidence>
<dbReference type="InterPro" id="IPR003594">
    <property type="entry name" value="HATPase_dom"/>
</dbReference>
<accession>A0A949TKG9</accession>
<evidence type="ECO:0000256" key="8">
    <source>
        <dbReference type="ARBA" id="ARBA00022777"/>
    </source>
</evidence>
<dbReference type="PANTHER" id="PTHR43711">
    <property type="entry name" value="TWO-COMPONENT HISTIDINE KINASE"/>
    <property type="match status" value="1"/>
</dbReference>
<keyword evidence="9" id="KW-0067">ATP-binding</keyword>